<gene>
    <name evidence="1" type="ORF">ACFO3E_17825</name>
</gene>
<dbReference type="EMBL" id="JBHSFZ010000064">
    <property type="protein sequence ID" value="MFC4596012.1"/>
    <property type="molecule type" value="Genomic_DNA"/>
</dbReference>
<reference evidence="2" key="1">
    <citation type="journal article" date="2019" name="Int. J. Syst. Evol. Microbiol.">
        <title>The Global Catalogue of Microorganisms (GCM) 10K type strain sequencing project: providing services to taxonomists for standard genome sequencing and annotation.</title>
        <authorList>
            <consortium name="The Broad Institute Genomics Platform"/>
            <consortium name="The Broad Institute Genome Sequencing Center for Infectious Disease"/>
            <person name="Wu L."/>
            <person name="Ma J."/>
        </authorList>
    </citation>
    <scope>NUCLEOTIDE SEQUENCE [LARGE SCALE GENOMIC DNA]</scope>
    <source>
        <strain evidence="2">NBRC 103632</strain>
    </source>
</reference>
<protein>
    <submittedName>
        <fullName evidence="1">Uncharacterized protein</fullName>
    </submittedName>
</protein>
<organism evidence="1 2">
    <name type="scientific">Sphingobium tyrosinilyticum</name>
    <dbReference type="NCBI Taxonomy" id="2715436"/>
    <lineage>
        <taxon>Bacteria</taxon>
        <taxon>Pseudomonadati</taxon>
        <taxon>Pseudomonadota</taxon>
        <taxon>Alphaproteobacteria</taxon>
        <taxon>Sphingomonadales</taxon>
        <taxon>Sphingomonadaceae</taxon>
        <taxon>Sphingobium</taxon>
    </lineage>
</organism>
<name>A0ABV9F283_9SPHN</name>
<evidence type="ECO:0000313" key="2">
    <source>
        <dbReference type="Proteomes" id="UP001595957"/>
    </source>
</evidence>
<proteinExistence type="predicted"/>
<keyword evidence="2" id="KW-1185">Reference proteome</keyword>
<sequence length="133" mass="14330">MTLNSSAYRAAAYDVLYHLDFKKEAPLDFSSITPIEYVQRGKGMTAEDAAGQSVLRKLADCAVRHGPSDARQLVLAPIGSVAETSAFGALTPHLSACMTNDVTLKFSKFTLKGYIGEALYRLSIAARSAVKSR</sequence>
<accession>A0ABV9F283</accession>
<comment type="caution">
    <text evidence="1">The sequence shown here is derived from an EMBL/GenBank/DDBJ whole genome shotgun (WGS) entry which is preliminary data.</text>
</comment>
<evidence type="ECO:0000313" key="1">
    <source>
        <dbReference type="EMBL" id="MFC4596012.1"/>
    </source>
</evidence>
<dbReference type="Proteomes" id="UP001595957">
    <property type="component" value="Unassembled WGS sequence"/>
</dbReference>